<evidence type="ECO:0000256" key="7">
    <source>
        <dbReference type="ARBA" id="ARBA00023244"/>
    </source>
</evidence>
<keyword evidence="9" id="KW-0032">Aminotransferase</keyword>
<comment type="catalytic activity">
    <reaction evidence="1 8">
        <text>(S)-4-amino-5-oxopentanoate = 5-aminolevulinate</text>
        <dbReference type="Rhea" id="RHEA:14265"/>
        <dbReference type="ChEBI" id="CHEBI:57501"/>
        <dbReference type="ChEBI" id="CHEBI:356416"/>
        <dbReference type="EC" id="5.4.3.8"/>
    </reaction>
</comment>
<comment type="subcellular location">
    <subcellularLocation>
        <location evidence="8">Cytoplasm</location>
    </subcellularLocation>
</comment>
<keyword evidence="6 8" id="KW-0413">Isomerase</keyword>
<keyword evidence="10" id="KW-1185">Reference proteome</keyword>
<evidence type="ECO:0000256" key="2">
    <source>
        <dbReference type="ARBA" id="ARBA00001933"/>
    </source>
</evidence>
<dbReference type="eggNOG" id="COG0001">
    <property type="taxonomic scope" value="Bacteria"/>
</dbReference>
<dbReference type="Proteomes" id="UP000007652">
    <property type="component" value="Unassembled WGS sequence"/>
</dbReference>
<sequence>MRNEMIFNESLKYMPGGVNSPVRAFKGLNINPPVLKKGKGQFVYDEDGKKYVDYVGAWGPMILGHCDEEVLEFVKQTLENSIAFGAPTELELKLASLVCETIGVDMIRFVNSGTEATMSAVRLARGYTNRSLIVKFMGCYHGHYDGFLVSAGSGVLTQGIPGSSGVPLDSIKNTIIAEYNDIEGIKKIFESYGDDIACVLVEPIAGNMGVVPSKREFLMELRRLCTNYGAILIFDEVMTGFRVAYKGAREIYGVEADIVTLGKIIGGGLPCGAYAGRREIMENLSPIGPVYQAGTMSGNPVVMAAGYATLKKIYDSKKSFYDRLEKTGLLLEESLRKVLNKKGLPHVINRAGSMLTVFFTTQDRVENYSHAKKCNINIYNKFAEEMIKMGNYVSPSQFEALFISIKHTEEDIEKFVEDLDKINF</sequence>
<dbReference type="Gene3D" id="3.40.640.10">
    <property type="entry name" value="Type I PLP-dependent aspartate aminotransferase-like (Major domain)"/>
    <property type="match status" value="1"/>
</dbReference>
<dbReference type="EMBL" id="CAKP01000096">
    <property type="protein sequence ID" value="CCJ33950.1"/>
    <property type="molecule type" value="Genomic_DNA"/>
</dbReference>
<evidence type="ECO:0000256" key="8">
    <source>
        <dbReference type="HAMAP-Rule" id="MF_00375"/>
    </source>
</evidence>
<dbReference type="PANTHER" id="PTHR43713">
    <property type="entry name" value="GLUTAMATE-1-SEMIALDEHYDE 2,1-AMINOMUTASE"/>
    <property type="match status" value="1"/>
</dbReference>
<comment type="cofactor">
    <cofactor evidence="2 8">
        <name>pyridoxal 5'-phosphate</name>
        <dbReference type="ChEBI" id="CHEBI:597326"/>
    </cofactor>
</comment>
<keyword evidence="9" id="KW-0808">Transferase</keyword>
<dbReference type="Gene3D" id="3.90.1150.10">
    <property type="entry name" value="Aspartate Aminotransferase, domain 1"/>
    <property type="match status" value="1"/>
</dbReference>
<dbReference type="InterPro" id="IPR015421">
    <property type="entry name" value="PyrdxlP-dep_Trfase_major"/>
</dbReference>
<evidence type="ECO:0000256" key="5">
    <source>
        <dbReference type="ARBA" id="ARBA00022898"/>
    </source>
</evidence>
<evidence type="ECO:0000256" key="4">
    <source>
        <dbReference type="ARBA" id="ARBA00008981"/>
    </source>
</evidence>
<dbReference type="InterPro" id="IPR015424">
    <property type="entry name" value="PyrdxlP-dep_Trfase"/>
</dbReference>
<keyword evidence="5 8" id="KW-0663">Pyridoxal phosphate</keyword>
<gene>
    <name evidence="8" type="primary">hemL</name>
    <name evidence="9" type="ORF">CAAU_1866</name>
</gene>
<dbReference type="STRING" id="857293.CAAU_1866"/>
<evidence type="ECO:0000313" key="10">
    <source>
        <dbReference type="Proteomes" id="UP000007652"/>
    </source>
</evidence>
<dbReference type="SUPFAM" id="SSF53383">
    <property type="entry name" value="PLP-dependent transferases"/>
    <property type="match status" value="1"/>
</dbReference>
<dbReference type="GO" id="GO:0042286">
    <property type="term" value="F:glutamate-1-semialdehyde 2,1-aminomutase activity"/>
    <property type="evidence" value="ECO:0007669"/>
    <property type="project" value="UniProtKB-UniRule"/>
</dbReference>
<dbReference type="HAMAP" id="MF_00375">
    <property type="entry name" value="HemL_aminotrans_3"/>
    <property type="match status" value="1"/>
</dbReference>
<dbReference type="NCBIfam" id="TIGR00713">
    <property type="entry name" value="hemL"/>
    <property type="match status" value="1"/>
</dbReference>
<dbReference type="FunFam" id="3.40.640.10:FF:000021">
    <property type="entry name" value="Glutamate-1-semialdehyde 2,1-aminomutase"/>
    <property type="match status" value="1"/>
</dbReference>
<name>I7K8T6_9CLOT</name>
<protein>
    <recommendedName>
        <fullName evidence="8">Glutamate-1-semialdehyde 2,1-aminomutase</fullName>
        <shortName evidence="8">GSA</shortName>
        <ecNumber evidence="8">5.4.3.8</ecNumber>
    </recommendedName>
    <alternativeName>
        <fullName evidence="8">Glutamate-1-semialdehyde aminotransferase</fullName>
        <shortName evidence="8">GSA-AT</shortName>
    </alternativeName>
</protein>
<reference evidence="9 10" key="1">
    <citation type="journal article" date="2011" name="J. Bacteriol.">
        <title>Draft genome sequence of Caloramator australicus strain RC3T, a thermoanaerobe from the Great Artesian Basin of Australia.</title>
        <authorList>
            <person name="Ogg C.D."/>
            <person name="Patel B.K.C."/>
        </authorList>
    </citation>
    <scope>NUCLEOTIDE SEQUENCE [LARGE SCALE GENOMIC DNA]</scope>
    <source>
        <strain evidence="9 10">RC3</strain>
    </source>
</reference>
<dbReference type="PROSITE" id="PS00600">
    <property type="entry name" value="AA_TRANSFER_CLASS_3"/>
    <property type="match status" value="1"/>
</dbReference>
<keyword evidence="7 8" id="KW-0627">Porphyrin biosynthesis</keyword>
<organism evidence="9 10">
    <name type="scientific">Caloramator australicus RC3</name>
    <dbReference type="NCBI Taxonomy" id="857293"/>
    <lineage>
        <taxon>Bacteria</taxon>
        <taxon>Bacillati</taxon>
        <taxon>Bacillota</taxon>
        <taxon>Clostridia</taxon>
        <taxon>Eubacteriales</taxon>
        <taxon>Clostridiaceae</taxon>
        <taxon>Caloramator</taxon>
    </lineage>
</organism>
<dbReference type="GO" id="GO:0008483">
    <property type="term" value="F:transaminase activity"/>
    <property type="evidence" value="ECO:0007669"/>
    <property type="project" value="UniProtKB-KW"/>
</dbReference>
<dbReference type="NCBIfam" id="NF000818">
    <property type="entry name" value="PRK00062.1"/>
    <property type="match status" value="1"/>
</dbReference>
<dbReference type="AlphaFoldDB" id="I7K8T6"/>
<dbReference type="GO" id="GO:0006782">
    <property type="term" value="P:protoporphyrinogen IX biosynthetic process"/>
    <property type="evidence" value="ECO:0007669"/>
    <property type="project" value="UniProtKB-UniRule"/>
</dbReference>
<evidence type="ECO:0000256" key="3">
    <source>
        <dbReference type="ARBA" id="ARBA00004819"/>
    </source>
</evidence>
<keyword evidence="8" id="KW-0963">Cytoplasm</keyword>
<feature type="modified residue" description="N6-(pyridoxal phosphate)lysine" evidence="8">
    <location>
        <position position="263"/>
    </location>
</feature>
<dbReference type="PANTHER" id="PTHR43713:SF3">
    <property type="entry name" value="GLUTAMATE-1-SEMIALDEHYDE 2,1-AMINOMUTASE 1, CHLOROPLASTIC-RELATED"/>
    <property type="match status" value="1"/>
</dbReference>
<dbReference type="InterPro" id="IPR015422">
    <property type="entry name" value="PyrdxlP-dep_Trfase_small"/>
</dbReference>
<proteinExistence type="inferred from homology"/>
<dbReference type="GO" id="GO:0005737">
    <property type="term" value="C:cytoplasm"/>
    <property type="evidence" value="ECO:0007669"/>
    <property type="project" value="UniProtKB-SubCell"/>
</dbReference>
<dbReference type="GO" id="GO:0030170">
    <property type="term" value="F:pyridoxal phosphate binding"/>
    <property type="evidence" value="ECO:0007669"/>
    <property type="project" value="InterPro"/>
</dbReference>
<evidence type="ECO:0000256" key="6">
    <source>
        <dbReference type="ARBA" id="ARBA00023235"/>
    </source>
</evidence>
<comment type="subunit">
    <text evidence="8">Homodimer.</text>
</comment>
<comment type="caution">
    <text evidence="9">The sequence shown here is derived from an EMBL/GenBank/DDBJ whole genome shotgun (WGS) entry which is preliminary data.</text>
</comment>
<dbReference type="EC" id="5.4.3.8" evidence="8"/>
<dbReference type="InterPro" id="IPR004639">
    <property type="entry name" value="4pyrrol_synth_GluAld_NH2Trfase"/>
</dbReference>
<dbReference type="InterPro" id="IPR005814">
    <property type="entry name" value="Aminotrans_3"/>
</dbReference>
<dbReference type="Pfam" id="PF00202">
    <property type="entry name" value="Aminotran_3"/>
    <property type="match status" value="1"/>
</dbReference>
<dbReference type="OrthoDB" id="9807885at2"/>
<evidence type="ECO:0000313" key="9">
    <source>
        <dbReference type="EMBL" id="CCJ33950.1"/>
    </source>
</evidence>
<evidence type="ECO:0000256" key="1">
    <source>
        <dbReference type="ARBA" id="ARBA00001579"/>
    </source>
</evidence>
<dbReference type="RefSeq" id="WP_008909208.1">
    <property type="nucleotide sequence ID" value="NZ_CAKP01000096.1"/>
</dbReference>
<comment type="pathway">
    <text evidence="3">Porphyrin-containing compound metabolism; protoporphyrin-IX biosynthesis; 5-aminolevulinate from L-glutamyl-tRNA(Glu): step 2/2.</text>
</comment>
<dbReference type="CDD" id="cd00610">
    <property type="entry name" value="OAT_like"/>
    <property type="match status" value="1"/>
</dbReference>
<comment type="similarity">
    <text evidence="4 8">Belongs to the class-III pyridoxal-phosphate-dependent aminotransferase family. HemL subfamily.</text>
</comment>
<dbReference type="UniPathway" id="UPA00251">
    <property type="reaction ID" value="UER00317"/>
</dbReference>
<dbReference type="InterPro" id="IPR049704">
    <property type="entry name" value="Aminotrans_3_PPA_site"/>
</dbReference>
<accession>I7K8T6</accession>